<organism evidence="2 3">
    <name type="scientific">Legionella wadsworthii</name>
    <dbReference type="NCBI Taxonomy" id="28088"/>
    <lineage>
        <taxon>Bacteria</taxon>
        <taxon>Pseudomonadati</taxon>
        <taxon>Pseudomonadota</taxon>
        <taxon>Gammaproteobacteria</taxon>
        <taxon>Legionellales</taxon>
        <taxon>Legionellaceae</taxon>
        <taxon>Legionella</taxon>
    </lineage>
</organism>
<dbReference type="OrthoDB" id="8908077at2"/>
<reference evidence="2 3" key="1">
    <citation type="submission" date="2018-06" db="EMBL/GenBank/DDBJ databases">
        <authorList>
            <consortium name="Pathogen Informatics"/>
            <person name="Doyle S."/>
        </authorList>
    </citation>
    <scope>NUCLEOTIDE SEQUENCE [LARGE SCALE GENOMIC DNA]</scope>
    <source>
        <strain evidence="2 3">NCTC11532</strain>
    </source>
</reference>
<keyword evidence="2" id="KW-0472">Membrane</keyword>
<feature type="domain" description="Bacterial repeat" evidence="1">
    <location>
        <begin position="140"/>
        <end position="210"/>
    </location>
</feature>
<dbReference type="InterPro" id="IPR036278">
    <property type="entry name" value="Sialidase_sf"/>
</dbReference>
<keyword evidence="3" id="KW-1185">Reference proteome</keyword>
<accession>A0A378LS65</accession>
<dbReference type="STRING" id="1122170.GCA_000701265_00479"/>
<dbReference type="EMBL" id="UGPB01000001">
    <property type="protein sequence ID" value="STY29805.1"/>
    <property type="molecule type" value="Genomic_DNA"/>
</dbReference>
<name>A0A378LS65_9GAMM</name>
<dbReference type="Gene3D" id="2.130.10.10">
    <property type="entry name" value="YVTN repeat-like/Quinoprotein amine dehydrogenase"/>
    <property type="match status" value="2"/>
</dbReference>
<evidence type="ECO:0000259" key="1">
    <source>
        <dbReference type="Pfam" id="PF18998"/>
    </source>
</evidence>
<proteinExistence type="predicted"/>
<dbReference type="Proteomes" id="UP000255297">
    <property type="component" value="Unassembled WGS sequence"/>
</dbReference>
<dbReference type="SUPFAM" id="SSF110296">
    <property type="entry name" value="Oligoxyloglucan reducing end-specific cellobiohydrolase"/>
    <property type="match status" value="1"/>
</dbReference>
<dbReference type="RefSeq" id="WP_133134433.1">
    <property type="nucleotide sequence ID" value="NZ_CAAAIS010000001.1"/>
</dbReference>
<feature type="domain" description="Bacterial repeat" evidence="1">
    <location>
        <begin position="289"/>
        <end position="358"/>
    </location>
</feature>
<feature type="domain" description="Bacterial repeat" evidence="1">
    <location>
        <begin position="214"/>
        <end position="283"/>
    </location>
</feature>
<dbReference type="InterPro" id="IPR044060">
    <property type="entry name" value="Bacterial_rp_domain"/>
</dbReference>
<dbReference type="Pfam" id="PF18998">
    <property type="entry name" value="Flg_new_2"/>
    <property type="match status" value="3"/>
</dbReference>
<protein>
    <submittedName>
        <fullName evidence="2">Transmembrane protein (Fibronectin III domain and Gp5 C-terminal repeat)</fullName>
    </submittedName>
</protein>
<evidence type="ECO:0000313" key="3">
    <source>
        <dbReference type="Proteomes" id="UP000255297"/>
    </source>
</evidence>
<keyword evidence="2" id="KW-0812">Transmembrane</keyword>
<dbReference type="InterPro" id="IPR015943">
    <property type="entry name" value="WD40/YVTN_repeat-like_dom_sf"/>
</dbReference>
<sequence>MKFLRIHIACIKLIFSVILLFPIAAFAHLISITATTPFPSEVNVLSTTTATFTVTNITSRAMLTVIDRSHFPTSSGLSILSTTCGTPIGPGQSCKISVQLQAPPTPQTISAELKEWAKPSLDHLCFPFTINVIQKSKFVVTPSAGIGGSISPGTPQTVNSGASLIFKATPSAGFGVNQWFLDDALVQTGGQTYKLDHITANHVVKVIFSPVQFTVTPSAGTGGSISPNTPQTVNSGASLIFTATPSAGFAVNQWFLDGALVQTGGLNYTLNHITANHVVRVIFSPLQFTVIPSAGTGGTISPDTPQTVNSGTSLNFTATPSAGFAVNQWLLDGGVVQTGGLTYTLNNITSNHTVQATFFSGLIALGNYQDTSTIQSPLILFSPDSGNVWSPETTSLPLDFVSDGFITASACTGINCIGSGIYNNGAINKPLLIFSSNAGSSWASVTAPVPVDFVSSASVKAATCESSTCVSVGAYFNGVLQKALISLSNNSGASWSTVAPVLPANFLNLASLNTTTCTGSTCVAAGSYTRVGNVQQPLLLVSNNSGSSWASVTPSLPPTYSDLGTINSVTCEGSVCIGTGVFFQPFFQARPLVLVSNNLGSSWGFVTPSLPGDFSNFGFFNAVTCIGSVCNGAGNYSDGSATKPLLFHSTDSGTSWSSIPTTLPSNFSDLTSLRSITCTGSNCIAAGDYVDASFVQFPMLLVSGTQGASWISFALTLPVDFSDFGTINALTCSGNVCTAVGTYTNTSNIQLPLMYVSSNSGITWSLVTPTLPANFSDLGVLNGASGTL</sequence>
<gene>
    <name evidence="2" type="ORF">NCTC11532_02007</name>
</gene>
<dbReference type="AlphaFoldDB" id="A0A378LS65"/>
<dbReference type="SUPFAM" id="SSF50939">
    <property type="entry name" value="Sialidases"/>
    <property type="match status" value="1"/>
</dbReference>
<evidence type="ECO:0000313" key="2">
    <source>
        <dbReference type="EMBL" id="STY29805.1"/>
    </source>
</evidence>